<dbReference type="SUPFAM" id="SSF46689">
    <property type="entry name" value="Homeodomain-like"/>
    <property type="match status" value="1"/>
</dbReference>
<evidence type="ECO:0000313" key="6">
    <source>
        <dbReference type="Proteomes" id="UP000218887"/>
    </source>
</evidence>
<dbReference type="AlphaFoldDB" id="A0A2A2IHF7"/>
<keyword evidence="2 3" id="KW-0238">DNA-binding</keyword>
<dbReference type="InterPro" id="IPR050624">
    <property type="entry name" value="HTH-type_Tx_Regulator"/>
</dbReference>
<sequence>MITQVADVNRATFYAHFSNKQDFIDEMLYELLAGFEDAIMQPFENKSKITINKLTPTTESIFKYIEENKNIFHALSLSHSDFAKHLEKLFHHIFTKNIYIETTSKLGEVNYEMFIHYQTNATLGLIIYWIKSKFIYSKDYMMEQLTILSNTKTVNLRKI</sequence>
<reference evidence="5 6" key="1">
    <citation type="submission" date="2017-08" db="EMBL/GenBank/DDBJ databases">
        <title>Virgibacillus indicus sp. nov. and Virgibacillus profoundi sp. nov, two moderately halophilic bacteria isolated from marine sediment by using the Microfluidic Streak Plate.</title>
        <authorList>
            <person name="Xu B."/>
            <person name="Hu B."/>
            <person name="Wang J."/>
            <person name="Zhu Y."/>
            <person name="Huang L."/>
            <person name="Du W."/>
            <person name="Huang Y."/>
        </authorList>
    </citation>
    <scope>NUCLEOTIDE SEQUENCE [LARGE SCALE GENOMIC DNA]</scope>
    <source>
        <strain evidence="5 6">IO3-P3-H5</strain>
    </source>
</reference>
<dbReference type="EMBL" id="NPOA01000002">
    <property type="protein sequence ID" value="PAV30746.1"/>
    <property type="molecule type" value="Genomic_DNA"/>
</dbReference>
<dbReference type="PANTHER" id="PTHR43479">
    <property type="entry name" value="ACREF/ENVCD OPERON REPRESSOR-RELATED"/>
    <property type="match status" value="1"/>
</dbReference>
<gene>
    <name evidence="5" type="ORF">CIL05_03205</name>
</gene>
<organism evidence="5 6">
    <name type="scientific">Virgibacillus profundi</name>
    <dbReference type="NCBI Taxonomy" id="2024555"/>
    <lineage>
        <taxon>Bacteria</taxon>
        <taxon>Bacillati</taxon>
        <taxon>Bacillota</taxon>
        <taxon>Bacilli</taxon>
        <taxon>Bacillales</taxon>
        <taxon>Bacillaceae</taxon>
        <taxon>Virgibacillus</taxon>
    </lineage>
</organism>
<evidence type="ECO:0000256" key="2">
    <source>
        <dbReference type="ARBA" id="ARBA00023125"/>
    </source>
</evidence>
<name>A0A2A2IHF7_9BACI</name>
<comment type="caution">
    <text evidence="5">The sequence shown here is derived from an EMBL/GenBank/DDBJ whole genome shotgun (WGS) entry which is preliminary data.</text>
</comment>
<keyword evidence="1" id="KW-0678">Repressor</keyword>
<dbReference type="Pfam" id="PF14278">
    <property type="entry name" value="TetR_C_8"/>
    <property type="match status" value="1"/>
</dbReference>
<feature type="domain" description="HTH tetR-type" evidence="4">
    <location>
        <begin position="1"/>
        <end position="35"/>
    </location>
</feature>
<proteinExistence type="predicted"/>
<dbReference type="RefSeq" id="WP_095654076.1">
    <property type="nucleotide sequence ID" value="NZ_NPOA01000002.1"/>
</dbReference>
<evidence type="ECO:0000313" key="5">
    <source>
        <dbReference type="EMBL" id="PAV30746.1"/>
    </source>
</evidence>
<dbReference type="PANTHER" id="PTHR43479:SF7">
    <property type="entry name" value="TETR-FAMILY TRANSCRIPTIONAL REGULATOR"/>
    <property type="match status" value="1"/>
</dbReference>
<dbReference type="OrthoDB" id="9810250at2"/>
<dbReference type="GO" id="GO:0003677">
    <property type="term" value="F:DNA binding"/>
    <property type="evidence" value="ECO:0007669"/>
    <property type="project" value="UniProtKB-UniRule"/>
</dbReference>
<evidence type="ECO:0000259" key="4">
    <source>
        <dbReference type="PROSITE" id="PS50977"/>
    </source>
</evidence>
<comment type="caution">
    <text evidence="3">Lacks conserved residue(s) required for the propagation of feature annotation.</text>
</comment>
<dbReference type="InterPro" id="IPR039532">
    <property type="entry name" value="TetR_C_Firmicutes"/>
</dbReference>
<evidence type="ECO:0000256" key="3">
    <source>
        <dbReference type="PROSITE-ProRule" id="PRU00335"/>
    </source>
</evidence>
<dbReference type="InterPro" id="IPR009057">
    <property type="entry name" value="Homeodomain-like_sf"/>
</dbReference>
<dbReference type="InterPro" id="IPR001647">
    <property type="entry name" value="HTH_TetR"/>
</dbReference>
<dbReference type="PROSITE" id="PS50977">
    <property type="entry name" value="HTH_TETR_2"/>
    <property type="match status" value="1"/>
</dbReference>
<dbReference type="Proteomes" id="UP000218887">
    <property type="component" value="Unassembled WGS sequence"/>
</dbReference>
<keyword evidence="6" id="KW-1185">Reference proteome</keyword>
<accession>A0A2A2IHF7</accession>
<dbReference type="Gene3D" id="1.10.357.10">
    <property type="entry name" value="Tetracycline Repressor, domain 2"/>
    <property type="match status" value="1"/>
</dbReference>
<evidence type="ECO:0000256" key="1">
    <source>
        <dbReference type="ARBA" id="ARBA00022491"/>
    </source>
</evidence>
<protein>
    <recommendedName>
        <fullName evidence="4">HTH tetR-type domain-containing protein</fullName>
    </recommendedName>
</protein>